<protein>
    <submittedName>
        <fullName evidence="3">Uncharacterized protein LOC105852937</fullName>
    </submittedName>
</protein>
<evidence type="ECO:0000256" key="1">
    <source>
        <dbReference type="SAM" id="SignalP"/>
    </source>
</evidence>
<keyword evidence="1" id="KW-0732">Signal</keyword>
<dbReference type="Proteomes" id="UP000087171">
    <property type="component" value="Chromosome Ca1"/>
</dbReference>
<reference evidence="2" key="1">
    <citation type="journal article" date="2013" name="Nat. Biotechnol.">
        <title>Draft genome sequence of chickpea (Cicer arietinum) provides a resource for trait improvement.</title>
        <authorList>
            <person name="Varshney R.K."/>
            <person name="Song C."/>
            <person name="Saxena R.K."/>
            <person name="Azam S."/>
            <person name="Yu S."/>
            <person name="Sharpe A.G."/>
            <person name="Cannon S."/>
            <person name="Baek J."/>
            <person name="Rosen B.D."/>
            <person name="Tar'an B."/>
            <person name="Millan T."/>
            <person name="Zhang X."/>
            <person name="Ramsay L.D."/>
            <person name="Iwata A."/>
            <person name="Wang Y."/>
            <person name="Nelson W."/>
            <person name="Farmer A.D."/>
            <person name="Gaur P.M."/>
            <person name="Soderlund C."/>
            <person name="Penmetsa R.V."/>
            <person name="Xu C."/>
            <person name="Bharti A.K."/>
            <person name="He W."/>
            <person name="Winter P."/>
            <person name="Zhao S."/>
            <person name="Hane J.K."/>
            <person name="Carrasquilla-Garcia N."/>
            <person name="Condie J.A."/>
            <person name="Upadhyaya H.D."/>
            <person name="Luo M.C."/>
            <person name="Thudi M."/>
            <person name="Gowda C.L."/>
            <person name="Singh N.P."/>
            <person name="Lichtenzveig J."/>
            <person name="Gali K.K."/>
            <person name="Rubio J."/>
            <person name="Nadarajan N."/>
            <person name="Dolezel J."/>
            <person name="Bansal K.C."/>
            <person name="Xu X."/>
            <person name="Edwards D."/>
            <person name="Zhang G."/>
            <person name="Kahl G."/>
            <person name="Gil J."/>
            <person name="Singh K.B."/>
            <person name="Datta S.K."/>
            <person name="Jackson S.A."/>
            <person name="Wang J."/>
            <person name="Cook D.R."/>
        </authorList>
    </citation>
    <scope>NUCLEOTIDE SEQUENCE [LARGE SCALE GENOMIC DNA]</scope>
    <source>
        <strain evidence="2">cv. CDC Frontier</strain>
    </source>
</reference>
<feature type="chain" id="PRO_5010222683" evidence="1">
    <location>
        <begin position="24"/>
        <end position="115"/>
    </location>
</feature>
<evidence type="ECO:0000313" key="3">
    <source>
        <dbReference type="RefSeq" id="XP_012575251.1"/>
    </source>
</evidence>
<evidence type="ECO:0000313" key="2">
    <source>
        <dbReference type="Proteomes" id="UP000087171"/>
    </source>
</evidence>
<feature type="signal peptide" evidence="1">
    <location>
        <begin position="1"/>
        <end position="23"/>
    </location>
</feature>
<reference evidence="3" key="2">
    <citation type="submission" date="2025-08" db="UniProtKB">
        <authorList>
            <consortium name="RefSeq"/>
        </authorList>
    </citation>
    <scope>IDENTIFICATION</scope>
    <source>
        <tissue evidence="3">Etiolated seedlings</tissue>
    </source>
</reference>
<dbReference type="OrthoDB" id="1442595at2759"/>
<gene>
    <name evidence="3" type="primary">LOC105852937</name>
</gene>
<accession>A0A1S3EJX9</accession>
<dbReference type="AlphaFoldDB" id="A0A1S3EJX9"/>
<proteinExistence type="predicted"/>
<organism evidence="2 3">
    <name type="scientific">Cicer arietinum</name>
    <name type="common">Chickpea</name>
    <name type="synonym">Garbanzo</name>
    <dbReference type="NCBI Taxonomy" id="3827"/>
    <lineage>
        <taxon>Eukaryota</taxon>
        <taxon>Viridiplantae</taxon>
        <taxon>Streptophyta</taxon>
        <taxon>Embryophyta</taxon>
        <taxon>Tracheophyta</taxon>
        <taxon>Spermatophyta</taxon>
        <taxon>Magnoliopsida</taxon>
        <taxon>eudicotyledons</taxon>
        <taxon>Gunneridae</taxon>
        <taxon>Pentapetalae</taxon>
        <taxon>rosids</taxon>
        <taxon>fabids</taxon>
        <taxon>Fabales</taxon>
        <taxon>Fabaceae</taxon>
        <taxon>Papilionoideae</taxon>
        <taxon>50 kb inversion clade</taxon>
        <taxon>NPAAA clade</taxon>
        <taxon>Hologalegina</taxon>
        <taxon>IRL clade</taxon>
        <taxon>Cicereae</taxon>
        <taxon>Cicer</taxon>
    </lineage>
</organism>
<sequence>MAKSHMKNIVIIMTLIMFVFAKADDFQTPKSTDSFFGQIICYGKCAFKCKNLIANRQLYSACVATCETTNCHKTLSKDAHDCTASCVHSNSNIDNMDERGVNAIVNSCLETCKNN</sequence>
<keyword evidence="2" id="KW-1185">Reference proteome</keyword>
<dbReference type="RefSeq" id="XP_012575251.1">
    <property type="nucleotide sequence ID" value="XM_012719797.2"/>
</dbReference>
<name>A0A1S3EJX9_CICAR</name>